<dbReference type="AlphaFoldDB" id="A0A239HK18"/>
<evidence type="ECO:0000313" key="12">
    <source>
        <dbReference type="EMBL" id="SNS81662.1"/>
    </source>
</evidence>
<comment type="similarity">
    <text evidence="9">Belongs to the TatB family.</text>
</comment>
<keyword evidence="3 9" id="KW-1003">Cell membrane</keyword>
<evidence type="ECO:0000313" key="13">
    <source>
        <dbReference type="Proteomes" id="UP000198426"/>
    </source>
</evidence>
<name>A0A239HK18_9RHOB</name>
<dbReference type="GO" id="GO:0033281">
    <property type="term" value="C:TAT protein transport complex"/>
    <property type="evidence" value="ECO:0007669"/>
    <property type="project" value="UniProtKB-UniRule"/>
</dbReference>
<dbReference type="InterPro" id="IPR018448">
    <property type="entry name" value="TatB"/>
</dbReference>
<comment type="subcellular location">
    <subcellularLocation>
        <location evidence="9">Cell membrane</location>
        <topology evidence="9">Single-pass membrane protein</topology>
    </subcellularLocation>
    <subcellularLocation>
        <location evidence="1">Membrane</location>
        <topology evidence="1">Single-pass membrane protein</topology>
    </subcellularLocation>
</comment>
<keyword evidence="4 9" id="KW-0812">Transmembrane</keyword>
<keyword evidence="13" id="KW-1185">Reference proteome</keyword>
<dbReference type="Pfam" id="PF02416">
    <property type="entry name" value="TatA_B_E"/>
    <property type="match status" value="1"/>
</dbReference>
<evidence type="ECO:0000256" key="8">
    <source>
        <dbReference type="ARBA" id="ARBA00023136"/>
    </source>
</evidence>
<evidence type="ECO:0000256" key="5">
    <source>
        <dbReference type="ARBA" id="ARBA00022927"/>
    </source>
</evidence>
<comment type="subunit">
    <text evidence="9">The Tat system comprises two distinct complexes: a TatABC complex, containing multiple copies of TatA, TatB and TatC subunits, and a separate TatA complex, containing only TatA subunits. Substrates initially bind to the TatABC complex, which probably triggers association of the separate TatA complex to form the active translocon.</text>
</comment>
<keyword evidence="6 9" id="KW-1133">Transmembrane helix</keyword>
<dbReference type="InterPro" id="IPR003369">
    <property type="entry name" value="TatA/B/E"/>
</dbReference>
<dbReference type="PRINTS" id="PR01506">
    <property type="entry name" value="TATBPROTEIN"/>
</dbReference>
<comment type="function">
    <text evidence="9">Part of the twin-arginine translocation (Tat) system that transports large folded proteins containing a characteristic twin-arginine motif in their signal peptide across membranes. Together with TatC, TatB is part of a receptor directly interacting with Tat signal peptides. TatB may form an oligomeric binding site that transiently accommodates folded Tat precursor proteins before their translocation.</text>
</comment>
<evidence type="ECO:0000256" key="2">
    <source>
        <dbReference type="ARBA" id="ARBA00022448"/>
    </source>
</evidence>
<dbReference type="EMBL" id="FZOY01000003">
    <property type="protein sequence ID" value="SNS81662.1"/>
    <property type="molecule type" value="Genomic_DNA"/>
</dbReference>
<dbReference type="Gene3D" id="1.20.5.3310">
    <property type="match status" value="1"/>
</dbReference>
<reference evidence="12 13" key="1">
    <citation type="submission" date="2017-06" db="EMBL/GenBank/DDBJ databases">
        <authorList>
            <person name="Kim H.J."/>
            <person name="Triplett B.A."/>
        </authorList>
    </citation>
    <scope>NUCLEOTIDE SEQUENCE [LARGE SCALE GENOMIC DNA]</scope>
    <source>
        <strain evidence="12 13">DSM 29339</strain>
    </source>
</reference>
<dbReference type="Proteomes" id="UP000198426">
    <property type="component" value="Unassembled WGS sequence"/>
</dbReference>
<evidence type="ECO:0000256" key="11">
    <source>
        <dbReference type="SAM" id="Phobius"/>
    </source>
</evidence>
<evidence type="ECO:0000256" key="9">
    <source>
        <dbReference type="HAMAP-Rule" id="MF_00237"/>
    </source>
</evidence>
<feature type="compositionally biased region" description="Basic and acidic residues" evidence="10">
    <location>
        <begin position="116"/>
        <end position="143"/>
    </location>
</feature>
<dbReference type="GO" id="GO:0008320">
    <property type="term" value="F:protein transmembrane transporter activity"/>
    <property type="evidence" value="ECO:0007669"/>
    <property type="project" value="UniProtKB-UniRule"/>
</dbReference>
<keyword evidence="8 9" id="KW-0472">Membrane</keyword>
<organism evidence="12 13">
    <name type="scientific">Tropicimonas sediminicola</name>
    <dbReference type="NCBI Taxonomy" id="1031541"/>
    <lineage>
        <taxon>Bacteria</taxon>
        <taxon>Pseudomonadati</taxon>
        <taxon>Pseudomonadota</taxon>
        <taxon>Alphaproteobacteria</taxon>
        <taxon>Rhodobacterales</taxon>
        <taxon>Roseobacteraceae</taxon>
        <taxon>Tropicimonas</taxon>
    </lineage>
</organism>
<keyword evidence="7 9" id="KW-0811">Translocation</keyword>
<evidence type="ECO:0000256" key="10">
    <source>
        <dbReference type="SAM" id="MobiDB-lite"/>
    </source>
</evidence>
<dbReference type="OrthoDB" id="7206969at2"/>
<evidence type="ECO:0000256" key="1">
    <source>
        <dbReference type="ARBA" id="ARBA00004167"/>
    </source>
</evidence>
<feature type="region of interest" description="Disordered" evidence="10">
    <location>
        <begin position="91"/>
        <end position="166"/>
    </location>
</feature>
<accession>A0A239HK18</accession>
<dbReference type="RefSeq" id="WP_089233034.1">
    <property type="nucleotide sequence ID" value="NZ_FZOY01000003.1"/>
</dbReference>
<keyword evidence="2 9" id="KW-0813">Transport</keyword>
<dbReference type="HAMAP" id="MF_00237">
    <property type="entry name" value="TatB"/>
    <property type="match status" value="1"/>
</dbReference>
<dbReference type="PANTHER" id="PTHR33162:SF1">
    <property type="entry name" value="SEC-INDEPENDENT PROTEIN TRANSLOCASE PROTEIN TATA, CHLOROPLASTIC"/>
    <property type="match status" value="1"/>
</dbReference>
<evidence type="ECO:0000256" key="3">
    <source>
        <dbReference type="ARBA" id="ARBA00022475"/>
    </source>
</evidence>
<feature type="compositionally biased region" description="Low complexity" evidence="10">
    <location>
        <begin position="144"/>
        <end position="156"/>
    </location>
</feature>
<evidence type="ECO:0000256" key="7">
    <source>
        <dbReference type="ARBA" id="ARBA00023010"/>
    </source>
</evidence>
<dbReference type="PANTHER" id="PTHR33162">
    <property type="entry name" value="SEC-INDEPENDENT PROTEIN TRANSLOCASE PROTEIN TATA, CHLOROPLASTIC"/>
    <property type="match status" value="1"/>
</dbReference>
<sequence length="166" mass="17590">MLDLGWSELLVIGVVALIVVGPKDLPVMFRTLGKFTARLRAMARDFTRAMEDAADQAGVKDVAKDLRNVTNPKAMGVDALKKATNFDDFDPFGEDDEVADEASATPAARGPQTAKMTEERAEAARKIRESAAARATARMEAEAAAKAAASEETAAPAEPPADTNKA</sequence>
<feature type="transmembrane region" description="Helical" evidence="11">
    <location>
        <begin position="6"/>
        <end position="25"/>
    </location>
</feature>
<dbReference type="NCBIfam" id="TIGR01410">
    <property type="entry name" value="tatB"/>
    <property type="match status" value="1"/>
</dbReference>
<feature type="compositionally biased region" description="Acidic residues" evidence="10">
    <location>
        <begin position="91"/>
        <end position="100"/>
    </location>
</feature>
<evidence type="ECO:0000256" key="6">
    <source>
        <dbReference type="ARBA" id="ARBA00022989"/>
    </source>
</evidence>
<protein>
    <recommendedName>
        <fullName evidence="9">Sec-independent protein translocase protein TatB</fullName>
    </recommendedName>
</protein>
<keyword evidence="5 9" id="KW-0653">Protein transport</keyword>
<dbReference type="GO" id="GO:0043953">
    <property type="term" value="P:protein transport by the Tat complex"/>
    <property type="evidence" value="ECO:0007669"/>
    <property type="project" value="UniProtKB-UniRule"/>
</dbReference>
<proteinExistence type="inferred from homology"/>
<evidence type="ECO:0000256" key="4">
    <source>
        <dbReference type="ARBA" id="ARBA00022692"/>
    </source>
</evidence>
<gene>
    <name evidence="9" type="primary">tatB</name>
    <name evidence="12" type="ORF">SAMN05421757_103460</name>
</gene>